<dbReference type="EMBL" id="JABBHF010000001">
    <property type="protein sequence ID" value="NMH86266.1"/>
    <property type="molecule type" value="Genomic_DNA"/>
</dbReference>
<dbReference type="Gene3D" id="3.20.20.70">
    <property type="entry name" value="Aldolase class I"/>
    <property type="match status" value="1"/>
</dbReference>
<dbReference type="InterPro" id="IPR001295">
    <property type="entry name" value="Dihydroorotate_DH_CS"/>
</dbReference>
<dbReference type="HAMAP" id="MF_00225">
    <property type="entry name" value="DHO_dh_type2"/>
    <property type="match status" value="1"/>
</dbReference>
<comment type="caution">
    <text evidence="13">The sequence shown here is derived from an EMBL/GenBank/DDBJ whole genome shotgun (WGS) entry which is preliminary data.</text>
</comment>
<gene>
    <name evidence="11" type="primary">pyrD</name>
    <name evidence="13" type="ORF">HHX25_02000</name>
</gene>
<sequence>MYKLLLRPLFFLFDPEKIHYFTFSLIRLTSKIPGFAAIFRSLYVVEDTKLERQLFGLTFKNPVGLAAGFDKNAVLYNELANFGFGFIEIGTVTPKGQAGNPKKRLFRLKDDQGIINRMGFNNEGLEAAISQLKKNKGRLVIGGNIGKNTNTKPEDYTKDYLECFNALHPYIDYFVLNVSCPNVGSHAKLNDKDYLEELISAVQKANTTFESGHAKRSRSAKPILLKIAPDLNDGQLDEIVELVAATKLDGVIASNTSMDRRHLKASKDLLESIGHGGLSGQPIKDKSTRVIKYLSDKSEKAFPIIGVGGIHSAKDALEKIDAGADLVQIYTGFIYEGPSLIKQINKALLKR</sequence>
<evidence type="ECO:0000256" key="1">
    <source>
        <dbReference type="ARBA" id="ARBA00003125"/>
    </source>
</evidence>
<feature type="binding site" evidence="11">
    <location>
        <begin position="330"/>
        <end position="331"/>
    </location>
    <ligand>
        <name>FMN</name>
        <dbReference type="ChEBI" id="CHEBI:58210"/>
    </ligand>
</feature>
<feature type="binding site" evidence="11">
    <location>
        <begin position="67"/>
        <end position="71"/>
    </location>
    <ligand>
        <name>FMN</name>
        <dbReference type="ChEBI" id="CHEBI:58210"/>
    </ligand>
</feature>
<evidence type="ECO:0000256" key="9">
    <source>
        <dbReference type="ARBA" id="ARBA00023136"/>
    </source>
</evidence>
<feature type="binding site" evidence="11">
    <location>
        <position position="182"/>
    </location>
    <ligand>
        <name>substrate</name>
    </ligand>
</feature>
<dbReference type="SUPFAM" id="SSF51395">
    <property type="entry name" value="FMN-linked oxidoreductases"/>
    <property type="match status" value="1"/>
</dbReference>
<evidence type="ECO:0000313" key="13">
    <source>
        <dbReference type="EMBL" id="NMH86266.1"/>
    </source>
</evidence>
<comment type="subunit">
    <text evidence="11">Monomer.</text>
</comment>
<dbReference type="NCBIfam" id="NF003652">
    <property type="entry name" value="PRK05286.2-5"/>
    <property type="match status" value="1"/>
</dbReference>
<keyword evidence="14" id="KW-1185">Reference proteome</keyword>
<feature type="binding site" evidence="11">
    <location>
        <position position="71"/>
    </location>
    <ligand>
        <name>substrate</name>
    </ligand>
</feature>
<proteinExistence type="inferred from homology"/>
<evidence type="ECO:0000256" key="8">
    <source>
        <dbReference type="ARBA" id="ARBA00023002"/>
    </source>
</evidence>
<comment type="subcellular location">
    <subcellularLocation>
        <location evidence="11">Cell membrane</location>
        <topology evidence="11">Peripheral membrane protein</topology>
    </subcellularLocation>
    <subcellularLocation>
        <location evidence="2">Membrane</location>
    </subcellularLocation>
</comment>
<comment type="similarity">
    <text evidence="4 11">Belongs to the dihydroorotate dehydrogenase family. Type 2 subfamily.</text>
</comment>
<evidence type="ECO:0000256" key="5">
    <source>
        <dbReference type="ARBA" id="ARBA00022630"/>
    </source>
</evidence>
<comment type="catalytic activity">
    <reaction evidence="10 11">
        <text>(S)-dihydroorotate + a quinone = orotate + a quinol</text>
        <dbReference type="Rhea" id="RHEA:30187"/>
        <dbReference type="ChEBI" id="CHEBI:24646"/>
        <dbReference type="ChEBI" id="CHEBI:30839"/>
        <dbReference type="ChEBI" id="CHEBI:30864"/>
        <dbReference type="ChEBI" id="CHEBI:132124"/>
        <dbReference type="EC" id="1.3.5.2"/>
    </reaction>
</comment>
<feature type="binding site" evidence="11">
    <location>
        <position position="280"/>
    </location>
    <ligand>
        <name>FMN</name>
        <dbReference type="ChEBI" id="CHEBI:58210"/>
    </ligand>
</feature>
<evidence type="ECO:0000256" key="4">
    <source>
        <dbReference type="ARBA" id="ARBA00005359"/>
    </source>
</evidence>
<evidence type="ECO:0000256" key="3">
    <source>
        <dbReference type="ARBA" id="ARBA00005161"/>
    </source>
</evidence>
<dbReference type="EC" id="1.3.5.2" evidence="11"/>
<keyword evidence="5 11" id="KW-0285">Flavoprotein</keyword>
<dbReference type="Proteomes" id="UP000746690">
    <property type="component" value="Unassembled WGS sequence"/>
</dbReference>
<keyword evidence="9 11" id="KW-0472">Membrane</keyword>
<dbReference type="InterPro" id="IPR050074">
    <property type="entry name" value="DHO_dehydrogenase"/>
</dbReference>
<reference evidence="13 14" key="1">
    <citation type="submission" date="2020-04" db="EMBL/GenBank/DDBJ databases">
        <title>A Flavivirga sp. nov.</title>
        <authorList>
            <person name="Sun X."/>
        </authorList>
    </citation>
    <scope>NUCLEOTIDE SEQUENCE [LARGE SCALE GENOMIC DNA]</scope>
    <source>
        <strain evidence="13 14">Y03</strain>
    </source>
</reference>
<protein>
    <recommendedName>
        <fullName evidence="11">Dihydroorotate dehydrogenase (quinone)</fullName>
        <ecNumber evidence="11">1.3.5.2</ecNumber>
    </recommendedName>
    <alternativeName>
        <fullName evidence="11">DHOdehase</fullName>
        <shortName evidence="11">DHOD</shortName>
        <shortName evidence="11">DHODase</shortName>
    </alternativeName>
    <alternativeName>
        <fullName evidence="11">Dihydroorotate oxidase</fullName>
    </alternativeName>
</protein>
<dbReference type="InterPro" id="IPR005720">
    <property type="entry name" value="Dihydroorotate_DH_cat"/>
</dbReference>
<keyword evidence="8 11" id="KW-0560">Oxidoreductase</keyword>
<feature type="binding site" evidence="11">
    <location>
        <position position="254"/>
    </location>
    <ligand>
        <name>FMN</name>
        <dbReference type="ChEBI" id="CHEBI:58210"/>
    </ligand>
</feature>
<feature type="binding site" evidence="11">
    <location>
        <position position="177"/>
    </location>
    <ligand>
        <name>substrate</name>
    </ligand>
</feature>
<keyword evidence="6 11" id="KW-0288">FMN</keyword>
<keyword evidence="11" id="KW-1003">Cell membrane</keyword>
<keyword evidence="7 11" id="KW-0665">Pyrimidine biosynthesis</keyword>
<organism evidence="13 14">
    <name type="scientific">Flavivirga algicola</name>
    <dbReference type="NCBI Taxonomy" id="2729136"/>
    <lineage>
        <taxon>Bacteria</taxon>
        <taxon>Pseudomonadati</taxon>
        <taxon>Bacteroidota</taxon>
        <taxon>Flavobacteriia</taxon>
        <taxon>Flavobacteriales</taxon>
        <taxon>Flavobacteriaceae</taxon>
        <taxon>Flavivirga</taxon>
    </lineage>
</organism>
<evidence type="ECO:0000256" key="11">
    <source>
        <dbReference type="HAMAP-Rule" id="MF_00225"/>
    </source>
</evidence>
<dbReference type="PANTHER" id="PTHR48109">
    <property type="entry name" value="DIHYDROOROTATE DEHYDROGENASE (QUINONE), MITOCHONDRIAL-RELATED"/>
    <property type="match status" value="1"/>
</dbReference>
<feature type="binding site" evidence="11">
    <location>
        <position position="177"/>
    </location>
    <ligand>
        <name>FMN</name>
        <dbReference type="ChEBI" id="CHEBI:58210"/>
    </ligand>
</feature>
<evidence type="ECO:0000256" key="10">
    <source>
        <dbReference type="ARBA" id="ARBA00048639"/>
    </source>
</evidence>
<feature type="binding site" evidence="11">
    <location>
        <begin position="255"/>
        <end position="256"/>
    </location>
    <ligand>
        <name>substrate</name>
    </ligand>
</feature>
<dbReference type="Pfam" id="PF01180">
    <property type="entry name" value="DHO_dh"/>
    <property type="match status" value="1"/>
</dbReference>
<dbReference type="NCBIfam" id="NF003645">
    <property type="entry name" value="PRK05286.1-2"/>
    <property type="match status" value="1"/>
</dbReference>
<evidence type="ECO:0000256" key="6">
    <source>
        <dbReference type="ARBA" id="ARBA00022643"/>
    </source>
</evidence>
<dbReference type="InterPro" id="IPR012135">
    <property type="entry name" value="Dihydroorotate_DH_1_2"/>
</dbReference>
<feature type="binding site" evidence="11">
    <location>
        <position position="309"/>
    </location>
    <ligand>
        <name>FMN</name>
        <dbReference type="ChEBI" id="CHEBI:58210"/>
    </ligand>
</feature>
<feature type="active site" description="Nucleophile" evidence="11">
    <location>
        <position position="180"/>
    </location>
</feature>
<evidence type="ECO:0000256" key="2">
    <source>
        <dbReference type="ARBA" id="ARBA00004370"/>
    </source>
</evidence>
<feature type="binding site" evidence="11">
    <location>
        <begin position="116"/>
        <end position="120"/>
    </location>
    <ligand>
        <name>substrate</name>
    </ligand>
</feature>
<feature type="binding site" evidence="11">
    <location>
        <position position="226"/>
    </location>
    <ligand>
        <name>FMN</name>
        <dbReference type="ChEBI" id="CHEBI:58210"/>
    </ligand>
</feature>
<dbReference type="InterPro" id="IPR013785">
    <property type="entry name" value="Aldolase_TIM"/>
</dbReference>
<dbReference type="NCBIfam" id="TIGR01036">
    <property type="entry name" value="pyrD_sub2"/>
    <property type="match status" value="1"/>
</dbReference>
<comment type="function">
    <text evidence="1 11">Catalyzes the conversion of dihydroorotate to orotate with quinone as electron acceptor.</text>
</comment>
<feature type="binding site" evidence="11">
    <location>
        <position position="91"/>
    </location>
    <ligand>
        <name>FMN</name>
        <dbReference type="ChEBI" id="CHEBI:58210"/>
    </ligand>
</feature>
<dbReference type="GO" id="GO:0106430">
    <property type="term" value="F:dihydroorotate dehydrogenase (quinone) activity"/>
    <property type="evidence" value="ECO:0007669"/>
    <property type="project" value="UniProtKB-EC"/>
</dbReference>
<dbReference type="RefSeq" id="WP_169669538.1">
    <property type="nucleotide sequence ID" value="NZ_JABBHF010000001.1"/>
</dbReference>
<dbReference type="CDD" id="cd04738">
    <property type="entry name" value="DHOD_2_like"/>
    <property type="match status" value="1"/>
</dbReference>
<dbReference type="PANTHER" id="PTHR48109:SF4">
    <property type="entry name" value="DIHYDROOROTATE DEHYDROGENASE (QUINONE), MITOCHONDRIAL"/>
    <property type="match status" value="1"/>
</dbReference>
<comment type="cofactor">
    <cofactor evidence="11">
        <name>FMN</name>
        <dbReference type="ChEBI" id="CHEBI:58210"/>
    </cofactor>
    <text evidence="11">Binds 1 FMN per subunit.</text>
</comment>
<accession>A0ABX1RRT7</accession>
<name>A0ABX1RRT7_9FLAO</name>
<feature type="domain" description="Dihydroorotate dehydrogenase catalytic" evidence="12">
    <location>
        <begin position="50"/>
        <end position="349"/>
    </location>
</feature>
<evidence type="ECO:0000313" key="14">
    <source>
        <dbReference type="Proteomes" id="UP000746690"/>
    </source>
</evidence>
<comment type="pathway">
    <text evidence="3 11">Pyrimidine metabolism; UMP biosynthesis via de novo pathway; orotate from (S)-dihydroorotate (quinone route): step 1/1.</text>
</comment>
<dbReference type="PIRSF" id="PIRSF000164">
    <property type="entry name" value="DHO_oxidase"/>
    <property type="match status" value="1"/>
</dbReference>
<dbReference type="InterPro" id="IPR005719">
    <property type="entry name" value="Dihydroorotate_DH_2"/>
</dbReference>
<feature type="binding site" evidence="11">
    <location>
        <position position="144"/>
    </location>
    <ligand>
        <name>FMN</name>
        <dbReference type="ChEBI" id="CHEBI:58210"/>
    </ligand>
</feature>
<evidence type="ECO:0000256" key="7">
    <source>
        <dbReference type="ARBA" id="ARBA00022975"/>
    </source>
</evidence>
<evidence type="ECO:0000259" key="12">
    <source>
        <dbReference type="Pfam" id="PF01180"/>
    </source>
</evidence>
<dbReference type="PROSITE" id="PS00912">
    <property type="entry name" value="DHODEHASE_2"/>
    <property type="match status" value="1"/>
</dbReference>